<dbReference type="Proteomes" id="UP001066276">
    <property type="component" value="Chromosome 4_2"/>
</dbReference>
<reference evidence="1" key="1">
    <citation type="journal article" date="2022" name="bioRxiv">
        <title>Sequencing and chromosome-scale assembly of the giantPleurodeles waltlgenome.</title>
        <authorList>
            <person name="Brown T."/>
            <person name="Elewa A."/>
            <person name="Iarovenko S."/>
            <person name="Subramanian E."/>
            <person name="Araus A.J."/>
            <person name="Petzold A."/>
            <person name="Susuki M."/>
            <person name="Suzuki K.-i.T."/>
            <person name="Hayashi T."/>
            <person name="Toyoda A."/>
            <person name="Oliveira C."/>
            <person name="Osipova E."/>
            <person name="Leigh N.D."/>
            <person name="Simon A."/>
            <person name="Yun M.H."/>
        </authorList>
    </citation>
    <scope>NUCLEOTIDE SEQUENCE</scope>
    <source>
        <strain evidence="1">20211129_DDA</strain>
        <tissue evidence="1">Liver</tissue>
    </source>
</reference>
<evidence type="ECO:0000313" key="1">
    <source>
        <dbReference type="EMBL" id="KAJ1163240.1"/>
    </source>
</evidence>
<keyword evidence="2" id="KW-1185">Reference proteome</keyword>
<name>A0AAV7SGP0_PLEWA</name>
<protein>
    <submittedName>
        <fullName evidence="1">Uncharacterized protein</fullName>
    </submittedName>
</protein>
<comment type="caution">
    <text evidence="1">The sequence shown here is derived from an EMBL/GenBank/DDBJ whole genome shotgun (WGS) entry which is preliminary data.</text>
</comment>
<dbReference type="AlphaFoldDB" id="A0AAV7SGP0"/>
<evidence type="ECO:0000313" key="2">
    <source>
        <dbReference type="Proteomes" id="UP001066276"/>
    </source>
</evidence>
<dbReference type="EMBL" id="JANPWB010000008">
    <property type="protein sequence ID" value="KAJ1163240.1"/>
    <property type="molecule type" value="Genomic_DNA"/>
</dbReference>
<proteinExistence type="predicted"/>
<organism evidence="1 2">
    <name type="scientific">Pleurodeles waltl</name>
    <name type="common">Iberian ribbed newt</name>
    <dbReference type="NCBI Taxonomy" id="8319"/>
    <lineage>
        <taxon>Eukaryota</taxon>
        <taxon>Metazoa</taxon>
        <taxon>Chordata</taxon>
        <taxon>Craniata</taxon>
        <taxon>Vertebrata</taxon>
        <taxon>Euteleostomi</taxon>
        <taxon>Amphibia</taxon>
        <taxon>Batrachia</taxon>
        <taxon>Caudata</taxon>
        <taxon>Salamandroidea</taxon>
        <taxon>Salamandridae</taxon>
        <taxon>Pleurodelinae</taxon>
        <taxon>Pleurodeles</taxon>
    </lineage>
</organism>
<accession>A0AAV7SGP0</accession>
<gene>
    <name evidence="1" type="ORF">NDU88_003703</name>
</gene>
<sequence length="108" mass="12258">MVREGQPYPKLVVKDLSRIECEALTIEKDRSEVKCLWCGVGVAERLFAEGLFNQFPKWQSFSGAAALELSSCTVIRCMNHHALWGMRSNEQCHAIAEKVRTRLPLPCH</sequence>